<organism evidence="3 4">
    <name type="scientific">Aedes albopictus</name>
    <name type="common">Asian tiger mosquito</name>
    <name type="synonym">Stegomyia albopicta</name>
    <dbReference type="NCBI Taxonomy" id="7160"/>
    <lineage>
        <taxon>Eukaryota</taxon>
        <taxon>Metazoa</taxon>
        <taxon>Ecdysozoa</taxon>
        <taxon>Arthropoda</taxon>
        <taxon>Hexapoda</taxon>
        <taxon>Insecta</taxon>
        <taxon>Pterygota</taxon>
        <taxon>Neoptera</taxon>
        <taxon>Endopterygota</taxon>
        <taxon>Diptera</taxon>
        <taxon>Nematocera</taxon>
        <taxon>Culicoidea</taxon>
        <taxon>Culicidae</taxon>
        <taxon>Culicinae</taxon>
        <taxon>Aedini</taxon>
        <taxon>Aedes</taxon>
        <taxon>Stegomyia</taxon>
    </lineage>
</organism>
<evidence type="ECO:0000256" key="1">
    <source>
        <dbReference type="SAM" id="MobiDB-lite"/>
    </source>
</evidence>
<name>A0ABM1XTE9_AEDAL</name>
<dbReference type="Pfam" id="PF00567">
    <property type="entry name" value="TUDOR"/>
    <property type="match status" value="1"/>
</dbReference>
<dbReference type="SUPFAM" id="SSF63748">
    <property type="entry name" value="Tudor/PWWP/MBT"/>
    <property type="match status" value="1"/>
</dbReference>
<dbReference type="Proteomes" id="UP000069940">
    <property type="component" value="Unassembled WGS sequence"/>
</dbReference>
<keyword evidence="4" id="KW-1185">Reference proteome</keyword>
<dbReference type="Gene3D" id="2.30.30.140">
    <property type="match status" value="1"/>
</dbReference>
<feature type="domain" description="Tudor" evidence="2">
    <location>
        <begin position="469"/>
        <end position="527"/>
    </location>
</feature>
<reference evidence="4" key="1">
    <citation type="journal article" date="2015" name="Proc. Natl. Acad. Sci. U.S.A.">
        <title>Genome sequence of the Asian Tiger mosquito, Aedes albopictus, reveals insights into its biology, genetics, and evolution.</title>
        <authorList>
            <person name="Chen X.G."/>
            <person name="Jiang X."/>
            <person name="Gu J."/>
            <person name="Xu M."/>
            <person name="Wu Y."/>
            <person name="Deng Y."/>
            <person name="Zhang C."/>
            <person name="Bonizzoni M."/>
            <person name="Dermauw W."/>
            <person name="Vontas J."/>
            <person name="Armbruster P."/>
            <person name="Huang X."/>
            <person name="Yang Y."/>
            <person name="Zhang H."/>
            <person name="He W."/>
            <person name="Peng H."/>
            <person name="Liu Y."/>
            <person name="Wu K."/>
            <person name="Chen J."/>
            <person name="Lirakis M."/>
            <person name="Topalis P."/>
            <person name="Van Leeuwen T."/>
            <person name="Hall A.B."/>
            <person name="Jiang X."/>
            <person name="Thorpe C."/>
            <person name="Mueller R.L."/>
            <person name="Sun C."/>
            <person name="Waterhouse R.M."/>
            <person name="Yan G."/>
            <person name="Tu Z.J."/>
            <person name="Fang X."/>
            <person name="James A.A."/>
        </authorList>
    </citation>
    <scope>NUCLEOTIDE SEQUENCE [LARGE SCALE GENOMIC DNA]</scope>
    <source>
        <strain evidence="4">Foshan</strain>
    </source>
</reference>
<feature type="region of interest" description="Disordered" evidence="1">
    <location>
        <begin position="374"/>
        <end position="406"/>
    </location>
</feature>
<feature type="region of interest" description="Disordered" evidence="1">
    <location>
        <begin position="318"/>
        <end position="360"/>
    </location>
</feature>
<dbReference type="RefSeq" id="XP_029710434.1">
    <property type="nucleotide sequence ID" value="XM_029854574.2"/>
</dbReference>
<protein>
    <recommendedName>
        <fullName evidence="2">Tudor domain-containing protein</fullName>
    </recommendedName>
</protein>
<feature type="compositionally biased region" description="Low complexity" evidence="1">
    <location>
        <begin position="322"/>
        <end position="333"/>
    </location>
</feature>
<accession>A0ABM1XTE9</accession>
<feature type="compositionally biased region" description="Polar residues" evidence="1">
    <location>
        <begin position="381"/>
        <end position="390"/>
    </location>
</feature>
<sequence length="613" mass="68826">METTKSNKAAVAAAATVAADNSDGKHLLRGLILRAEDVLGKLIYKLEKTPITLAEMVSMINSVHAFVDAWEKPLEDIRMDMLNIPGVSGAGSHQVEQLLQQDEKKLTEKVGQFNLKMEKMEETIVDIYNGLDESAEPTFEFLEQSLEKYKPNHIGQCVISSVGPGQRSFCMVDRDHPDGTKLFAAMQSMSCARIFQLPPPGEIFGIFLEDSVFRAVRNKPTAHSPSRKNYIRLVDTGEILPYDSALPMCTLSEYYRRIPAFAIRCVLVSVISDPFCQDFDRFLKKMLGTSLHFKVISTSSSGRKSLFVELSQHPIVVRDKPSSTTSSPESTPPNKGKPIFGSRNRSGPLFSPSPPKPPRADIFAVDSAEQNNPFTSIRFPSVSTGESNCTRGPHNKNGLNAGTAGGANTKRIVPPIGSHVMLVPKFIRDVGHMWCHVVKADYVNPDFREMELRMNDPEYAMRYRKLQGRPQMSQRVFAKYVDKRWYRAEVIRYFDERNVLVFYVDYGNSEMVSLEEVHEWDKTFGYLPYQAVLCKLSNLKPAKRFHVQAVVELNRTLLNKRVEAQIVDNSNPWEVTIYDQDGFDVSCGLVIAGLAKRIKEDDEQEAGQEAPAG</sequence>
<feature type="compositionally biased region" description="Low complexity" evidence="1">
    <location>
        <begin position="395"/>
        <end position="406"/>
    </location>
</feature>
<dbReference type="InterPro" id="IPR035437">
    <property type="entry name" value="SNase_OB-fold_sf"/>
</dbReference>
<dbReference type="Gene3D" id="2.40.50.90">
    <property type="match status" value="1"/>
</dbReference>
<evidence type="ECO:0000313" key="3">
    <source>
        <dbReference type="EnsemblMetazoa" id="AALFPA23_002695.P2643"/>
    </source>
</evidence>
<dbReference type="GeneID" id="109415209"/>
<dbReference type="PANTHER" id="PTHR22948:SF72">
    <property type="entry name" value="TUDOR DOMAIN-CONTAINING PROTEIN"/>
    <property type="match status" value="1"/>
</dbReference>
<evidence type="ECO:0000259" key="2">
    <source>
        <dbReference type="PROSITE" id="PS50304"/>
    </source>
</evidence>
<evidence type="ECO:0000313" key="4">
    <source>
        <dbReference type="Proteomes" id="UP000069940"/>
    </source>
</evidence>
<dbReference type="InterPro" id="IPR002999">
    <property type="entry name" value="Tudor"/>
</dbReference>
<dbReference type="EnsemblMetazoa" id="AALFPA23_002695.R2643">
    <property type="protein sequence ID" value="AALFPA23_002695.P2643"/>
    <property type="gene ID" value="AALFPA23_002695"/>
</dbReference>
<dbReference type="InterPro" id="IPR050621">
    <property type="entry name" value="Tudor_domain_containing"/>
</dbReference>
<dbReference type="SMART" id="SM00333">
    <property type="entry name" value="TUDOR"/>
    <property type="match status" value="1"/>
</dbReference>
<reference evidence="3" key="2">
    <citation type="submission" date="2025-05" db="UniProtKB">
        <authorList>
            <consortium name="EnsemblMetazoa"/>
        </authorList>
    </citation>
    <scope>IDENTIFICATION</scope>
    <source>
        <strain evidence="3">Foshan</strain>
    </source>
</reference>
<dbReference type="PANTHER" id="PTHR22948">
    <property type="entry name" value="TUDOR DOMAIN CONTAINING PROTEIN"/>
    <property type="match status" value="1"/>
</dbReference>
<proteinExistence type="predicted"/>
<dbReference type="PROSITE" id="PS50304">
    <property type="entry name" value="TUDOR"/>
    <property type="match status" value="1"/>
</dbReference>